<sequence>MLDPRKISNPSQPCSSQMVRQLLHPVEAYLSWNVCSRTSTIIHSEPVTLAPTTTTPSAWHATPTPGPNPSQTVPVLLSSRPVLYHVASQMLKIVSRQNLSVSRPFVKVLQECKQRSGRRNTKQCENDHLSWDSNSAGINTDNTRPCRQSHYRNLRAPGGKRDGGREVLVLTANNDKMINALRISLW</sequence>
<evidence type="ECO:0000313" key="2">
    <source>
        <dbReference type="Proteomes" id="UP001283361"/>
    </source>
</evidence>
<name>A0AAE0XNP5_9GAST</name>
<organism evidence="1 2">
    <name type="scientific">Elysia crispata</name>
    <name type="common">lettuce slug</name>
    <dbReference type="NCBI Taxonomy" id="231223"/>
    <lineage>
        <taxon>Eukaryota</taxon>
        <taxon>Metazoa</taxon>
        <taxon>Spiralia</taxon>
        <taxon>Lophotrochozoa</taxon>
        <taxon>Mollusca</taxon>
        <taxon>Gastropoda</taxon>
        <taxon>Heterobranchia</taxon>
        <taxon>Euthyneura</taxon>
        <taxon>Panpulmonata</taxon>
        <taxon>Sacoglossa</taxon>
        <taxon>Placobranchoidea</taxon>
        <taxon>Plakobranchidae</taxon>
        <taxon>Elysia</taxon>
    </lineage>
</organism>
<comment type="caution">
    <text evidence="1">The sequence shown here is derived from an EMBL/GenBank/DDBJ whole genome shotgun (WGS) entry which is preliminary data.</text>
</comment>
<dbReference type="AlphaFoldDB" id="A0AAE0XNP5"/>
<evidence type="ECO:0000313" key="1">
    <source>
        <dbReference type="EMBL" id="KAK3698857.1"/>
    </source>
</evidence>
<keyword evidence="2" id="KW-1185">Reference proteome</keyword>
<reference evidence="1" key="1">
    <citation type="journal article" date="2023" name="G3 (Bethesda)">
        <title>A reference genome for the long-term kleptoplast-retaining sea slug Elysia crispata morphotype clarki.</title>
        <authorList>
            <person name="Eastman K.E."/>
            <person name="Pendleton A.L."/>
            <person name="Shaikh M.A."/>
            <person name="Suttiyut T."/>
            <person name="Ogas R."/>
            <person name="Tomko P."/>
            <person name="Gavelis G."/>
            <person name="Widhalm J.R."/>
            <person name="Wisecaver J.H."/>
        </authorList>
    </citation>
    <scope>NUCLEOTIDE SEQUENCE</scope>
    <source>
        <strain evidence="1">ECLA1</strain>
    </source>
</reference>
<gene>
    <name evidence="1" type="ORF">RRG08_028712</name>
</gene>
<dbReference type="EMBL" id="JAWDGP010007966">
    <property type="protein sequence ID" value="KAK3698857.1"/>
    <property type="molecule type" value="Genomic_DNA"/>
</dbReference>
<proteinExistence type="predicted"/>
<dbReference type="Proteomes" id="UP001283361">
    <property type="component" value="Unassembled WGS sequence"/>
</dbReference>
<accession>A0AAE0XNP5</accession>
<protein>
    <submittedName>
        <fullName evidence="1">Uncharacterized protein</fullName>
    </submittedName>
</protein>